<dbReference type="PANTHER" id="PTHR33490">
    <property type="entry name" value="BLR5614 PROTEIN-RELATED"/>
    <property type="match status" value="1"/>
</dbReference>
<dbReference type="Pfam" id="PF08379">
    <property type="entry name" value="Bact_transglu_N"/>
    <property type="match status" value="1"/>
</dbReference>
<dbReference type="RefSeq" id="WP_282012103.1">
    <property type="nucleotide sequence ID" value="NZ_OX336137.1"/>
</dbReference>
<dbReference type="InterPro" id="IPR002931">
    <property type="entry name" value="Transglutaminase-like"/>
</dbReference>
<evidence type="ECO:0000259" key="1">
    <source>
        <dbReference type="SMART" id="SM00460"/>
    </source>
</evidence>
<protein>
    <submittedName>
        <fullName evidence="2">TGc domain-containing protein</fullName>
    </submittedName>
</protein>
<evidence type="ECO:0000313" key="2">
    <source>
        <dbReference type="EMBL" id="CAI2719257.1"/>
    </source>
</evidence>
<organism evidence="2 3">
    <name type="scientific">Nitrospina watsonii</name>
    <dbReference type="NCBI Taxonomy" id="1323948"/>
    <lineage>
        <taxon>Bacteria</taxon>
        <taxon>Pseudomonadati</taxon>
        <taxon>Nitrospinota/Tectimicrobiota group</taxon>
        <taxon>Nitrospinota</taxon>
        <taxon>Nitrospinia</taxon>
        <taxon>Nitrospinales</taxon>
        <taxon>Nitrospinaceae</taxon>
        <taxon>Nitrospina</taxon>
    </lineage>
</organism>
<sequence length="295" mass="33202">MLLRIEHTTRFTYSDRVYIEPMTIRLRPRSDSWQSLHQFKMNIDPAPKGVSESIDLEGNSVSSIWSTGLLNALTLKAESLVETLQDNPFNFILTDTQALSLPVKYDPVFGNALDPYLTREYSSEDIHDFTHTLLKEFGSNTISFLTSLNQYIHQNFNRILRKDGDPLHPSELLQTREGACRDLAVLFMDICRVLGLATRYTSGYFFADDEDFDQHELHAWVEVYLPGGGWRGYDPTHGLAVADRHVAIASACTPALTTPTYGMYRGTGISSSLEYDINIKQVDSIENHNGAASQG</sequence>
<dbReference type="InterPro" id="IPR038765">
    <property type="entry name" value="Papain-like_cys_pep_sf"/>
</dbReference>
<dbReference type="PANTHER" id="PTHR33490:SF1">
    <property type="entry name" value="SLL1233 PROTEIN"/>
    <property type="match status" value="1"/>
</dbReference>
<reference evidence="2 3" key="1">
    <citation type="submission" date="2022-09" db="EMBL/GenBank/DDBJ databases">
        <authorList>
            <person name="Kop L."/>
        </authorList>
    </citation>
    <scope>NUCLEOTIDE SEQUENCE [LARGE SCALE GENOMIC DNA]</scope>
    <source>
        <strain evidence="2 3">347</strain>
    </source>
</reference>
<dbReference type="SUPFAM" id="SSF54001">
    <property type="entry name" value="Cysteine proteinases"/>
    <property type="match status" value="1"/>
</dbReference>
<dbReference type="InterPro" id="IPR013589">
    <property type="entry name" value="Bac_transglu_N"/>
</dbReference>
<dbReference type="SMART" id="SM00460">
    <property type="entry name" value="TGc"/>
    <property type="match status" value="1"/>
</dbReference>
<name>A0ABM9HGW7_9BACT</name>
<keyword evidence="3" id="KW-1185">Reference proteome</keyword>
<dbReference type="Gene3D" id="3.10.620.30">
    <property type="match status" value="1"/>
</dbReference>
<feature type="domain" description="Transglutaminase-like" evidence="1">
    <location>
        <begin position="172"/>
        <end position="237"/>
    </location>
</feature>
<evidence type="ECO:0000313" key="3">
    <source>
        <dbReference type="Proteomes" id="UP001157733"/>
    </source>
</evidence>
<accession>A0ABM9HGW7</accession>
<dbReference type="EMBL" id="OX336137">
    <property type="protein sequence ID" value="CAI2719257.1"/>
    <property type="molecule type" value="Genomic_DNA"/>
</dbReference>
<dbReference type="Pfam" id="PF01841">
    <property type="entry name" value="Transglut_core"/>
    <property type="match status" value="1"/>
</dbReference>
<gene>
    <name evidence="2" type="ORF">NSPWAT_2401</name>
</gene>
<dbReference type="Proteomes" id="UP001157733">
    <property type="component" value="Chromosome"/>
</dbReference>
<proteinExistence type="predicted"/>